<evidence type="ECO:0000313" key="3">
    <source>
        <dbReference type="Proteomes" id="UP000001056"/>
    </source>
</evidence>
<dbReference type="OrthoDB" id="4900101at2759"/>
<keyword evidence="3" id="KW-1185">Reference proteome</keyword>
<proteinExistence type="predicted"/>
<feature type="compositionally biased region" description="Polar residues" evidence="1">
    <location>
        <begin position="291"/>
        <end position="300"/>
    </location>
</feature>
<feature type="compositionally biased region" description="Basic and acidic residues" evidence="1">
    <location>
        <begin position="271"/>
        <end position="284"/>
    </location>
</feature>
<dbReference type="EMBL" id="CH408029">
    <property type="protein sequence ID" value="EAQ92936.1"/>
    <property type="molecule type" value="Genomic_DNA"/>
</dbReference>
<feature type="region of interest" description="Disordered" evidence="1">
    <location>
        <begin position="244"/>
        <end position="307"/>
    </location>
</feature>
<sequence>MGENWNSDTTGLLLCSTRHQSHDCTAREESPRLADGLGEAADVQLSQEARAGSGGLKRPRSEARRPPLFLEQYRKKRWLGDLRFKISRKALGLVTLQHQLCHRRVEALSKLTEAQRRAQSPDEDSCTGSFRRQFGLVPTRLRRGSALTRSLQSETPTSIGGSARTLPLGTSISLSSSPSQLWYVVEDQLLDPSRSPLLPSHVETTIVDEPLRAANVIPLNGSLWTRRRSRDTSIKDGISKCRHRRRHEDVDGARGLGGLQEDGEEVADGDEASKIEYTRPKEVQVQRLVQPYSSGGQNRTPPWLVDR</sequence>
<dbReference type="InParanoid" id="Q2HF33"/>
<feature type="compositionally biased region" description="Acidic residues" evidence="1">
    <location>
        <begin position="261"/>
        <end position="270"/>
    </location>
</feature>
<dbReference type="HOGENOM" id="CLU_906135_0_0_1"/>
<dbReference type="RefSeq" id="XP_001220392.1">
    <property type="nucleotide sequence ID" value="XM_001220391.1"/>
</dbReference>
<feature type="compositionally biased region" description="Polar residues" evidence="1">
    <location>
        <begin position="147"/>
        <end position="160"/>
    </location>
</feature>
<feature type="region of interest" description="Disordered" evidence="1">
    <location>
        <begin position="146"/>
        <end position="165"/>
    </location>
</feature>
<protein>
    <submittedName>
        <fullName evidence="2">Uncharacterized protein</fullName>
    </submittedName>
</protein>
<feature type="region of interest" description="Disordered" evidence="1">
    <location>
        <begin position="43"/>
        <end position="63"/>
    </location>
</feature>
<name>Q2HF33_CHAGB</name>
<dbReference type="GeneID" id="4386518"/>
<dbReference type="Proteomes" id="UP000001056">
    <property type="component" value="Unassembled WGS sequence"/>
</dbReference>
<gene>
    <name evidence="2" type="ORF">CHGG_01171</name>
</gene>
<accession>Q2HF33</accession>
<evidence type="ECO:0000313" key="2">
    <source>
        <dbReference type="EMBL" id="EAQ92936.1"/>
    </source>
</evidence>
<organism evidence="2 3">
    <name type="scientific">Chaetomium globosum (strain ATCC 6205 / CBS 148.51 / DSM 1962 / NBRC 6347 / NRRL 1970)</name>
    <name type="common">Soil fungus</name>
    <dbReference type="NCBI Taxonomy" id="306901"/>
    <lineage>
        <taxon>Eukaryota</taxon>
        <taxon>Fungi</taxon>
        <taxon>Dikarya</taxon>
        <taxon>Ascomycota</taxon>
        <taxon>Pezizomycotina</taxon>
        <taxon>Sordariomycetes</taxon>
        <taxon>Sordariomycetidae</taxon>
        <taxon>Sordariales</taxon>
        <taxon>Chaetomiaceae</taxon>
        <taxon>Chaetomium</taxon>
    </lineage>
</organism>
<evidence type="ECO:0000256" key="1">
    <source>
        <dbReference type="SAM" id="MobiDB-lite"/>
    </source>
</evidence>
<reference evidence="3" key="1">
    <citation type="journal article" date="2015" name="Genome Announc.">
        <title>Draft genome sequence of the cellulolytic fungus Chaetomium globosum.</title>
        <authorList>
            <person name="Cuomo C.A."/>
            <person name="Untereiner W.A."/>
            <person name="Ma L.-J."/>
            <person name="Grabherr M."/>
            <person name="Birren B.W."/>
        </authorList>
    </citation>
    <scope>NUCLEOTIDE SEQUENCE [LARGE SCALE GENOMIC DNA]</scope>
    <source>
        <strain evidence="3">ATCC 6205 / CBS 148.51 / DSM 1962 / NBRC 6347 / NRRL 1970</strain>
    </source>
</reference>
<dbReference type="VEuPathDB" id="FungiDB:CHGG_01171"/>
<dbReference type="AlphaFoldDB" id="Q2HF33"/>